<evidence type="ECO:0000313" key="3">
    <source>
        <dbReference type="Proteomes" id="UP000319801"/>
    </source>
</evidence>
<dbReference type="AlphaFoldDB" id="A0A556TQJ7"/>
<keyword evidence="3" id="KW-1185">Reference proteome</keyword>
<name>A0A556TQJ7_BAGYA</name>
<sequence>MYHGAVSLTISLKAGARRRTGGEEKREREGAFHNRKTAEVKQSSQRCCVCAGVFLPSPMASLKPLMSAKHNVCGWTCWRAAATRRAACQQQAADKERLCPVVLSHSRAASSSDADANRLPTAPDGPLMLSGSALPNSVRESVERKTSAR</sequence>
<organism evidence="2 3">
    <name type="scientific">Bagarius yarrelli</name>
    <name type="common">Goonch</name>
    <name type="synonym">Bagrus yarrelli</name>
    <dbReference type="NCBI Taxonomy" id="175774"/>
    <lineage>
        <taxon>Eukaryota</taxon>
        <taxon>Metazoa</taxon>
        <taxon>Chordata</taxon>
        <taxon>Craniata</taxon>
        <taxon>Vertebrata</taxon>
        <taxon>Euteleostomi</taxon>
        <taxon>Actinopterygii</taxon>
        <taxon>Neopterygii</taxon>
        <taxon>Teleostei</taxon>
        <taxon>Ostariophysi</taxon>
        <taxon>Siluriformes</taxon>
        <taxon>Sisoridae</taxon>
        <taxon>Sisorinae</taxon>
        <taxon>Bagarius</taxon>
    </lineage>
</organism>
<accession>A0A556TQJ7</accession>
<dbReference type="Proteomes" id="UP000319801">
    <property type="component" value="Unassembled WGS sequence"/>
</dbReference>
<evidence type="ECO:0000256" key="1">
    <source>
        <dbReference type="SAM" id="MobiDB-lite"/>
    </source>
</evidence>
<dbReference type="EMBL" id="VCAZ01000011">
    <property type="protein sequence ID" value="TSK38374.1"/>
    <property type="molecule type" value="Genomic_DNA"/>
</dbReference>
<proteinExistence type="predicted"/>
<gene>
    <name evidence="2" type="ORF">Baya_2790</name>
</gene>
<reference evidence="2 3" key="1">
    <citation type="journal article" date="2019" name="Genome Biol. Evol.">
        <title>Whole-Genome Sequencing of the Giant Devil Catfish, Bagarius yarrelli.</title>
        <authorList>
            <person name="Jiang W."/>
            <person name="Lv Y."/>
            <person name="Cheng L."/>
            <person name="Yang K."/>
            <person name="Chao B."/>
            <person name="Wang X."/>
            <person name="Li Y."/>
            <person name="Pan X."/>
            <person name="You X."/>
            <person name="Zhang Y."/>
            <person name="Yang J."/>
            <person name="Li J."/>
            <person name="Zhang X."/>
            <person name="Liu S."/>
            <person name="Sun C."/>
            <person name="Yang J."/>
            <person name="Shi Q."/>
        </authorList>
    </citation>
    <scope>NUCLEOTIDE SEQUENCE [LARGE SCALE GENOMIC DNA]</scope>
    <source>
        <strain evidence="2">JWS20170419001</strain>
        <tissue evidence="2">Muscle</tissue>
    </source>
</reference>
<evidence type="ECO:0000313" key="2">
    <source>
        <dbReference type="EMBL" id="TSK38374.1"/>
    </source>
</evidence>
<feature type="region of interest" description="Disordered" evidence="1">
    <location>
        <begin position="107"/>
        <end position="149"/>
    </location>
</feature>
<protein>
    <submittedName>
        <fullName evidence="2">Uncharacterized protein</fullName>
    </submittedName>
</protein>
<comment type="caution">
    <text evidence="2">The sequence shown here is derived from an EMBL/GenBank/DDBJ whole genome shotgun (WGS) entry which is preliminary data.</text>
</comment>
<feature type="compositionally biased region" description="Basic and acidic residues" evidence="1">
    <location>
        <begin position="140"/>
        <end position="149"/>
    </location>
</feature>